<dbReference type="InterPro" id="IPR003593">
    <property type="entry name" value="AAA+_ATPase"/>
</dbReference>
<dbReference type="OrthoDB" id="2079174at2"/>
<reference evidence="13 14" key="1">
    <citation type="submission" date="2016-10" db="EMBL/GenBank/DDBJ databases">
        <authorList>
            <person name="de Groot N.N."/>
        </authorList>
    </citation>
    <scope>NUCLEOTIDE SEQUENCE [LARGE SCALE GENOMIC DNA]</scope>
    <source>
        <strain evidence="13 14">KHGC13</strain>
    </source>
</reference>
<dbReference type="Pfam" id="PF00005">
    <property type="entry name" value="ABC_tran"/>
    <property type="match status" value="1"/>
</dbReference>
<feature type="compositionally biased region" description="Polar residues" evidence="10">
    <location>
        <begin position="333"/>
        <end position="345"/>
    </location>
</feature>
<feature type="region of interest" description="Disordered" evidence="10">
    <location>
        <begin position="318"/>
        <end position="345"/>
    </location>
</feature>
<keyword evidence="3" id="KW-1003">Cell membrane</keyword>
<accession>A0A1I7HJ32</accession>
<gene>
    <name evidence="13" type="ORF">SAMN05216508_11811</name>
</gene>
<dbReference type="AlphaFoldDB" id="A0A1I7HJ32"/>
<dbReference type="GO" id="GO:0016887">
    <property type="term" value="F:ATP hydrolysis activity"/>
    <property type="evidence" value="ECO:0007669"/>
    <property type="project" value="InterPro"/>
</dbReference>
<comment type="similarity">
    <text evidence="9">Belongs to the ABC transporter superfamily. Macrolide exporter (TC 3.A.1.122) family.</text>
</comment>
<protein>
    <submittedName>
        <fullName evidence="13">ABC-type lipoprotein export system, ATPase component</fullName>
    </submittedName>
</protein>
<keyword evidence="2" id="KW-0813">Transport</keyword>
<feature type="transmembrane region" description="Helical" evidence="11">
    <location>
        <begin position="1012"/>
        <end position="1041"/>
    </location>
</feature>
<dbReference type="GO" id="GO:0005886">
    <property type="term" value="C:plasma membrane"/>
    <property type="evidence" value="ECO:0007669"/>
    <property type="project" value="UniProtKB-SubCell"/>
</dbReference>
<keyword evidence="13" id="KW-0449">Lipoprotein</keyword>
<feature type="domain" description="ABC transporter" evidence="12">
    <location>
        <begin position="2"/>
        <end position="240"/>
    </location>
</feature>
<feature type="transmembrane region" description="Helical" evidence="11">
    <location>
        <begin position="1062"/>
        <end position="1090"/>
    </location>
</feature>
<evidence type="ECO:0000256" key="11">
    <source>
        <dbReference type="SAM" id="Phobius"/>
    </source>
</evidence>
<evidence type="ECO:0000256" key="8">
    <source>
        <dbReference type="ARBA" id="ARBA00023136"/>
    </source>
</evidence>
<evidence type="ECO:0000256" key="10">
    <source>
        <dbReference type="SAM" id="MobiDB-lite"/>
    </source>
</evidence>
<evidence type="ECO:0000256" key="4">
    <source>
        <dbReference type="ARBA" id="ARBA00022692"/>
    </source>
</evidence>
<keyword evidence="14" id="KW-1185">Reference proteome</keyword>
<dbReference type="InterPro" id="IPR027417">
    <property type="entry name" value="P-loop_NTPase"/>
</dbReference>
<evidence type="ECO:0000256" key="7">
    <source>
        <dbReference type="ARBA" id="ARBA00022989"/>
    </source>
</evidence>
<evidence type="ECO:0000256" key="9">
    <source>
        <dbReference type="ARBA" id="ARBA00038388"/>
    </source>
</evidence>
<evidence type="ECO:0000256" key="6">
    <source>
        <dbReference type="ARBA" id="ARBA00022840"/>
    </source>
</evidence>
<keyword evidence="5" id="KW-0547">Nucleotide-binding</keyword>
<dbReference type="SUPFAM" id="SSF52540">
    <property type="entry name" value="P-loop containing nucleoside triphosphate hydrolases"/>
    <property type="match status" value="1"/>
</dbReference>
<dbReference type="PANTHER" id="PTHR42798:SF6">
    <property type="entry name" value="CELL DIVISION ATP-BINDING PROTEIN FTSE"/>
    <property type="match status" value="1"/>
</dbReference>
<feature type="transmembrane region" description="Helical" evidence="11">
    <location>
        <begin position="1110"/>
        <end position="1129"/>
    </location>
</feature>
<dbReference type="PROSITE" id="PS00211">
    <property type="entry name" value="ABC_TRANSPORTER_1"/>
    <property type="match status" value="1"/>
</dbReference>
<dbReference type="GO" id="GO:0005524">
    <property type="term" value="F:ATP binding"/>
    <property type="evidence" value="ECO:0007669"/>
    <property type="project" value="UniProtKB-KW"/>
</dbReference>
<dbReference type="GO" id="GO:0022857">
    <property type="term" value="F:transmembrane transporter activity"/>
    <property type="evidence" value="ECO:0007669"/>
    <property type="project" value="UniProtKB-ARBA"/>
</dbReference>
<proteinExistence type="inferred from homology"/>
<dbReference type="STRING" id="155865.SAMN05216515_11911"/>
<evidence type="ECO:0000259" key="12">
    <source>
        <dbReference type="PROSITE" id="PS50893"/>
    </source>
</evidence>
<feature type="region of interest" description="Disordered" evidence="10">
    <location>
        <begin position="647"/>
        <end position="672"/>
    </location>
</feature>
<evidence type="ECO:0000313" key="14">
    <source>
        <dbReference type="Proteomes" id="UP000198817"/>
    </source>
</evidence>
<dbReference type="PANTHER" id="PTHR42798">
    <property type="entry name" value="LIPOPROTEIN-RELEASING SYSTEM ATP-BINDING PROTEIN LOLD"/>
    <property type="match status" value="1"/>
</dbReference>
<dbReference type="Gene3D" id="3.40.50.300">
    <property type="entry name" value="P-loop containing nucleotide triphosphate hydrolases"/>
    <property type="match status" value="1"/>
</dbReference>
<keyword evidence="8 11" id="KW-0472">Membrane</keyword>
<comment type="subcellular location">
    <subcellularLocation>
        <location evidence="1">Cell inner membrane</location>
        <topology evidence="1">Multi-pass membrane protein</topology>
    </subcellularLocation>
</comment>
<dbReference type="FunFam" id="3.40.50.300:FF:000032">
    <property type="entry name" value="Export ABC transporter ATP-binding protein"/>
    <property type="match status" value="1"/>
</dbReference>
<feature type="transmembrane region" description="Helical" evidence="11">
    <location>
        <begin position="263"/>
        <end position="282"/>
    </location>
</feature>
<dbReference type="InterPro" id="IPR017871">
    <property type="entry name" value="ABC_transporter-like_CS"/>
</dbReference>
<dbReference type="SMART" id="SM00382">
    <property type="entry name" value="AAA"/>
    <property type="match status" value="1"/>
</dbReference>
<evidence type="ECO:0000256" key="5">
    <source>
        <dbReference type="ARBA" id="ARBA00022741"/>
    </source>
</evidence>
<dbReference type="CDD" id="cd03255">
    <property type="entry name" value="ABC_MJ0796_LolCDE_FtsE"/>
    <property type="match status" value="1"/>
</dbReference>
<dbReference type="InterPro" id="IPR017911">
    <property type="entry name" value="MacB-like_ATP-bd"/>
</dbReference>
<dbReference type="Proteomes" id="UP000198817">
    <property type="component" value="Unassembled WGS sequence"/>
</dbReference>
<keyword evidence="7 11" id="KW-1133">Transmembrane helix</keyword>
<organism evidence="13 14">
    <name type="scientific">Eubacterium pyruvativorans</name>
    <dbReference type="NCBI Taxonomy" id="155865"/>
    <lineage>
        <taxon>Bacteria</taxon>
        <taxon>Bacillati</taxon>
        <taxon>Bacillota</taxon>
        <taxon>Clostridia</taxon>
        <taxon>Eubacteriales</taxon>
        <taxon>Eubacteriaceae</taxon>
        <taxon>Eubacterium</taxon>
    </lineage>
</organism>
<keyword evidence="6" id="KW-0067">ATP-binding</keyword>
<dbReference type="Pfam" id="PF02687">
    <property type="entry name" value="FtsX"/>
    <property type="match status" value="1"/>
</dbReference>
<evidence type="ECO:0000256" key="1">
    <source>
        <dbReference type="ARBA" id="ARBA00004429"/>
    </source>
</evidence>
<dbReference type="PROSITE" id="PS50893">
    <property type="entry name" value="ABC_TRANSPORTER_2"/>
    <property type="match status" value="1"/>
</dbReference>
<dbReference type="EMBL" id="FPBT01000018">
    <property type="protein sequence ID" value="SFU60747.1"/>
    <property type="molecule type" value="Genomic_DNA"/>
</dbReference>
<dbReference type="GO" id="GO:0098796">
    <property type="term" value="C:membrane protein complex"/>
    <property type="evidence" value="ECO:0007669"/>
    <property type="project" value="UniProtKB-ARBA"/>
</dbReference>
<dbReference type="InterPro" id="IPR003838">
    <property type="entry name" value="ABC3_permease_C"/>
</dbReference>
<evidence type="ECO:0000313" key="13">
    <source>
        <dbReference type="EMBL" id="SFU60747.1"/>
    </source>
</evidence>
<keyword evidence="4 11" id="KW-0812">Transmembrane</keyword>
<evidence type="ECO:0000256" key="3">
    <source>
        <dbReference type="ARBA" id="ARBA00022475"/>
    </source>
</evidence>
<evidence type="ECO:0000256" key="2">
    <source>
        <dbReference type="ARBA" id="ARBA00022448"/>
    </source>
</evidence>
<sequence length="1146" mass="125195">MLNLSNIRKEYRTGSFVQHALDGVSLNLRDSEFVAILGPSGSGKTTLLNIIGGLDRYDSGDLVINGISTRKYRDRDWDAYRNHTVGFVFQSYNLIPHQTILSNVELALTISGIPKEERRRRAAEALEKVGLGEQLHKKPNQLSGGQMQRVAIARALVNDPDILLADEPTGALDSDTSVQVMDLLREVARDRLVVMVTHNPELAERYATRIVNLRDGRIISDSNPLPDQHAGSEHRAFGRASMSFLTALGLSFNNLLTKKARTLLVAFAGSIGIIGIAMILSLSNGVNGYINGIEEETLSQYPFQIEKTNIDFSSMMPMAGNRSSEEAKRETGSAGNQSGKSGRVQEYQTVTQTFSRMNSNDLKSLKLYLDRDSATLKKYAKSVEYHYNITPRIYRKTGAKTYRQVNPDITFSSLGTDSLSSIGGFSGSDSFFVLPEDRALYSRQYTVKAGRWPRKYNEIVVVLSSGDRISDMTLYTLGLKNPEELEQAAKNFSAGKKVRFRTKLSRYDYRDLMHTRFKLVNNADLYRYNADYQTWTDMSRDTAFTSRLAAKGETLRIVGVVSPKKNSDITMLRTGLGFPTSLRSHIIADASASEVVRQQLTQPAKNVLTGKAFTSKENGADLKKLFHLDPQKLSQAFRFNPSALQSALAPGSLPDPASGQNPLKPGTLPGFSNKDMQKLLKQAGSGLTQGNMETLFRDLAAGYGKSGEPGLDALSQGYSAYLRSEEVQQILREAMEKKLDQIAASGVSQDDVQSLVNDVMKGFSSYVEQNHLTDVTKAGEYVAQYLQTPAARQALTNGLKKILAKSRPAVSSDEIRQVTAAIAAGYGPYAEKHHLTTPETILGGFTKYLQSRDGQKRLTAGLSKMIDTKKISASLGSQLTKAIGQQMTGYMSRYASRLSSALAGSMKFDASAFAGAMKTNLSEEQLQSMLTSMMSPETASYEENLRSMGYADENDPAEIVIYPKNFAAKTSITKLIDRYNDRVRAAGQKDRVIAYNDIVGTMMSSVTKIVNAISYVLIAFVSISLIVSSIMIGVITYISVLERRKEIGILRAIGASKRNVSSVFNAETFIIGALAGLMGVAITGLLLIPVNLVIGRVTSGAAIHASLPPLAALVLILLSTGLTLLGGLIPAQKASKSDPVTALRTE</sequence>
<dbReference type="RefSeq" id="WP_090471568.1">
    <property type="nucleotide sequence ID" value="NZ_FOWF01000019.1"/>
</dbReference>
<name>A0A1I7HJ32_9FIRM</name>
<dbReference type="InterPro" id="IPR003439">
    <property type="entry name" value="ABC_transporter-like_ATP-bd"/>
</dbReference>